<comment type="pathway">
    <text evidence="3 19">Cofactor biosynthesis; adenosylcobalamin biosynthesis; adenosylcobalamin from cob(II)yrinate a,c-diamide: step 7/7.</text>
</comment>
<dbReference type="PANTHER" id="PTHR34148:SF1">
    <property type="entry name" value="ADENOSYLCOBINAMIDE-GDP RIBAZOLETRANSFERASE"/>
    <property type="match status" value="1"/>
</dbReference>
<evidence type="ECO:0000256" key="10">
    <source>
        <dbReference type="ARBA" id="ARBA00022692"/>
    </source>
</evidence>
<protein>
    <recommendedName>
        <fullName evidence="6 19">Adenosylcobinamide-GDP ribazoletransferase</fullName>
        <ecNumber evidence="5 19">2.7.8.26</ecNumber>
    </recommendedName>
    <alternativeName>
        <fullName evidence="16 19">Cobalamin synthase</fullName>
    </alternativeName>
    <alternativeName>
        <fullName evidence="15 19">Cobalamin-5'-phosphate synthase</fullName>
    </alternativeName>
</protein>
<evidence type="ECO:0000256" key="9">
    <source>
        <dbReference type="ARBA" id="ARBA00022679"/>
    </source>
</evidence>
<feature type="transmembrane region" description="Helical" evidence="19">
    <location>
        <begin position="115"/>
        <end position="133"/>
    </location>
</feature>
<keyword evidence="13 19" id="KW-0472">Membrane</keyword>
<keyword evidence="10 19" id="KW-0812">Transmembrane</keyword>
<comment type="subcellular location">
    <subcellularLocation>
        <location evidence="2 19">Cell membrane</location>
        <topology evidence="2 19">Multi-pass membrane protein</topology>
    </subcellularLocation>
</comment>
<evidence type="ECO:0000256" key="5">
    <source>
        <dbReference type="ARBA" id="ARBA00013200"/>
    </source>
</evidence>
<dbReference type="Pfam" id="PF02654">
    <property type="entry name" value="CobS"/>
    <property type="match status" value="1"/>
</dbReference>
<evidence type="ECO:0000256" key="16">
    <source>
        <dbReference type="ARBA" id="ARBA00032853"/>
    </source>
</evidence>
<evidence type="ECO:0000313" key="20">
    <source>
        <dbReference type="EMBL" id="MBS3649256.1"/>
    </source>
</evidence>
<comment type="caution">
    <text evidence="20">The sequence shown here is derived from an EMBL/GenBank/DDBJ whole genome shotgun (WGS) entry which is preliminary data.</text>
</comment>
<dbReference type="GO" id="GO:0005886">
    <property type="term" value="C:plasma membrane"/>
    <property type="evidence" value="ECO:0007669"/>
    <property type="project" value="UniProtKB-SubCell"/>
</dbReference>
<feature type="transmembrane region" description="Helical" evidence="19">
    <location>
        <begin position="204"/>
        <end position="222"/>
    </location>
</feature>
<evidence type="ECO:0000256" key="19">
    <source>
        <dbReference type="HAMAP-Rule" id="MF_00719"/>
    </source>
</evidence>
<feature type="transmembrane region" description="Helical" evidence="19">
    <location>
        <begin position="38"/>
        <end position="60"/>
    </location>
</feature>
<evidence type="ECO:0000256" key="18">
    <source>
        <dbReference type="ARBA" id="ARBA00049504"/>
    </source>
</evidence>
<comment type="catalytic activity">
    <reaction evidence="17 19">
        <text>alpha-ribazole + adenosylcob(III)inamide-GDP = adenosylcob(III)alamin + GMP + H(+)</text>
        <dbReference type="Rhea" id="RHEA:16049"/>
        <dbReference type="ChEBI" id="CHEBI:10329"/>
        <dbReference type="ChEBI" id="CHEBI:15378"/>
        <dbReference type="ChEBI" id="CHEBI:18408"/>
        <dbReference type="ChEBI" id="CHEBI:58115"/>
        <dbReference type="ChEBI" id="CHEBI:60487"/>
        <dbReference type="EC" id="2.7.8.26"/>
    </reaction>
</comment>
<gene>
    <name evidence="19" type="primary">cobS</name>
    <name evidence="20" type="ORF">KEU06_11610</name>
</gene>
<keyword evidence="12 19" id="KW-1133">Transmembrane helix</keyword>
<dbReference type="Proteomes" id="UP000680348">
    <property type="component" value="Unassembled WGS sequence"/>
</dbReference>
<evidence type="ECO:0000256" key="14">
    <source>
        <dbReference type="ARBA" id="ARBA00025228"/>
    </source>
</evidence>
<keyword evidence="11 19" id="KW-0460">Magnesium</keyword>
<organism evidence="20 21">
    <name type="scientific">Pseudaminobacter soli</name>
    <name type="common">ex Zhang et al. 2022</name>
    <dbReference type="NCBI Taxonomy" id="2831468"/>
    <lineage>
        <taxon>Bacteria</taxon>
        <taxon>Pseudomonadati</taxon>
        <taxon>Pseudomonadota</taxon>
        <taxon>Alphaproteobacteria</taxon>
        <taxon>Hyphomicrobiales</taxon>
        <taxon>Phyllobacteriaceae</taxon>
        <taxon>Pseudaminobacter</taxon>
    </lineage>
</organism>
<keyword evidence="7 19" id="KW-1003">Cell membrane</keyword>
<dbReference type="PANTHER" id="PTHR34148">
    <property type="entry name" value="ADENOSYLCOBINAMIDE-GDP RIBAZOLETRANSFERASE"/>
    <property type="match status" value="1"/>
</dbReference>
<evidence type="ECO:0000256" key="1">
    <source>
        <dbReference type="ARBA" id="ARBA00001946"/>
    </source>
</evidence>
<evidence type="ECO:0000256" key="3">
    <source>
        <dbReference type="ARBA" id="ARBA00004663"/>
    </source>
</evidence>
<keyword evidence="8 19" id="KW-0169">Cobalamin biosynthesis</keyword>
<reference evidence="20" key="1">
    <citation type="submission" date="2021-04" db="EMBL/GenBank/DDBJ databases">
        <title>Pseudaminobacter soli sp. nov., isolated from paddy soil contaminated by heavy metals.</title>
        <authorList>
            <person name="Zhang K."/>
        </authorList>
    </citation>
    <scope>NUCLEOTIDE SEQUENCE</scope>
    <source>
        <strain evidence="20">19-2017</strain>
    </source>
</reference>
<sequence length="253" mass="25701">MAIPPASEILRDVRINLVFFSRLPVPRGDLDGARLAGAVWAAPVAGWAVALAGAAAFAIAHALGLDTAPAAALAIAATMLVTGGLHEDGLSDTADGFGGGRTRERALEIMRDSRIGSFGAATLVLSILLRWTALAEFSSPSAVLAALIAAHGASRALLPSFMRLLPNARTDGLSAGAGGVDTATANVALALGFLSLLTLGLGHAIFAVILLAGLFFAFRWLCMEKIGGQTGDTVGALQQLAEILVLLIASAAL</sequence>
<evidence type="ECO:0000256" key="4">
    <source>
        <dbReference type="ARBA" id="ARBA00010561"/>
    </source>
</evidence>
<dbReference type="GO" id="GO:0008818">
    <property type="term" value="F:cobalamin 5'-phosphate synthase activity"/>
    <property type="evidence" value="ECO:0007669"/>
    <property type="project" value="UniProtKB-UniRule"/>
</dbReference>
<evidence type="ECO:0000256" key="12">
    <source>
        <dbReference type="ARBA" id="ARBA00022989"/>
    </source>
</evidence>
<keyword evidence="21" id="KW-1185">Reference proteome</keyword>
<evidence type="ECO:0000256" key="8">
    <source>
        <dbReference type="ARBA" id="ARBA00022573"/>
    </source>
</evidence>
<evidence type="ECO:0000256" key="6">
    <source>
        <dbReference type="ARBA" id="ARBA00015850"/>
    </source>
</evidence>
<name>A0A942E1E9_9HYPH</name>
<dbReference type="GO" id="GO:0051073">
    <property type="term" value="F:adenosylcobinamide-GDP ribazoletransferase activity"/>
    <property type="evidence" value="ECO:0007669"/>
    <property type="project" value="UniProtKB-UniRule"/>
</dbReference>
<accession>A0A942E1E9</accession>
<comment type="caution">
    <text evidence="19">Lacks conserved residue(s) required for the propagation of feature annotation.</text>
</comment>
<dbReference type="EC" id="2.7.8.26" evidence="5 19"/>
<evidence type="ECO:0000313" key="21">
    <source>
        <dbReference type="Proteomes" id="UP000680348"/>
    </source>
</evidence>
<dbReference type="EMBL" id="JAGWCR010000005">
    <property type="protein sequence ID" value="MBS3649256.1"/>
    <property type="molecule type" value="Genomic_DNA"/>
</dbReference>
<dbReference type="RefSeq" id="WP_188254815.1">
    <property type="nucleotide sequence ID" value="NZ_JABVCF010000005.1"/>
</dbReference>
<evidence type="ECO:0000256" key="11">
    <source>
        <dbReference type="ARBA" id="ARBA00022842"/>
    </source>
</evidence>
<evidence type="ECO:0000256" key="7">
    <source>
        <dbReference type="ARBA" id="ARBA00022475"/>
    </source>
</evidence>
<comment type="catalytic activity">
    <reaction evidence="18 19">
        <text>alpha-ribazole 5'-phosphate + adenosylcob(III)inamide-GDP = adenosylcob(III)alamin 5'-phosphate + GMP + H(+)</text>
        <dbReference type="Rhea" id="RHEA:23560"/>
        <dbReference type="ChEBI" id="CHEBI:15378"/>
        <dbReference type="ChEBI" id="CHEBI:57918"/>
        <dbReference type="ChEBI" id="CHEBI:58115"/>
        <dbReference type="ChEBI" id="CHEBI:60487"/>
        <dbReference type="ChEBI" id="CHEBI:60493"/>
        <dbReference type="EC" id="2.7.8.26"/>
    </reaction>
</comment>
<evidence type="ECO:0000256" key="13">
    <source>
        <dbReference type="ARBA" id="ARBA00023136"/>
    </source>
</evidence>
<evidence type="ECO:0000256" key="2">
    <source>
        <dbReference type="ARBA" id="ARBA00004651"/>
    </source>
</evidence>
<keyword evidence="9 19" id="KW-0808">Transferase</keyword>
<dbReference type="InterPro" id="IPR003805">
    <property type="entry name" value="CobS"/>
</dbReference>
<dbReference type="GO" id="GO:0009236">
    <property type="term" value="P:cobalamin biosynthetic process"/>
    <property type="evidence" value="ECO:0007669"/>
    <property type="project" value="UniProtKB-UniRule"/>
</dbReference>
<comment type="function">
    <text evidence="14 19">Joins adenosylcobinamide-GDP and alpha-ribazole to generate adenosylcobalamin (Ado-cobalamin). Also synthesizes adenosylcobalamin 5'-phosphate from adenosylcobinamide-GDP and alpha-ribazole 5'-phosphate.</text>
</comment>
<comment type="similarity">
    <text evidence="4 19">Belongs to the CobS family.</text>
</comment>
<dbReference type="HAMAP" id="MF_00719">
    <property type="entry name" value="CobS"/>
    <property type="match status" value="1"/>
</dbReference>
<proteinExistence type="inferred from homology"/>
<evidence type="ECO:0000256" key="17">
    <source>
        <dbReference type="ARBA" id="ARBA00048623"/>
    </source>
</evidence>
<comment type="cofactor">
    <cofactor evidence="1 19">
        <name>Mg(2+)</name>
        <dbReference type="ChEBI" id="CHEBI:18420"/>
    </cofactor>
</comment>
<dbReference type="AlphaFoldDB" id="A0A942E1E9"/>
<evidence type="ECO:0000256" key="15">
    <source>
        <dbReference type="ARBA" id="ARBA00032605"/>
    </source>
</evidence>